<protein>
    <submittedName>
        <fullName evidence="2">Uncharacterized protein</fullName>
    </submittedName>
</protein>
<accession>A0A497ZQV3</accession>
<name>A0A497ZQV3_9RHOB</name>
<proteinExistence type="predicted"/>
<organism evidence="2 3">
    <name type="scientific">Ruegeria conchae</name>
    <dbReference type="NCBI Taxonomy" id="981384"/>
    <lineage>
        <taxon>Bacteria</taxon>
        <taxon>Pseudomonadati</taxon>
        <taxon>Pseudomonadota</taxon>
        <taxon>Alphaproteobacteria</taxon>
        <taxon>Rhodobacterales</taxon>
        <taxon>Roseobacteraceae</taxon>
        <taxon>Ruegeria</taxon>
    </lineage>
</organism>
<dbReference type="EMBL" id="RCCT01000001">
    <property type="protein sequence ID" value="RLK10347.1"/>
    <property type="molecule type" value="Genomic_DNA"/>
</dbReference>
<gene>
    <name evidence="2" type="ORF">CLV75_0316</name>
</gene>
<evidence type="ECO:0000313" key="2">
    <source>
        <dbReference type="EMBL" id="RLK10347.1"/>
    </source>
</evidence>
<evidence type="ECO:0000256" key="1">
    <source>
        <dbReference type="SAM" id="MobiDB-lite"/>
    </source>
</evidence>
<dbReference type="AlphaFoldDB" id="A0A497ZQV3"/>
<keyword evidence="3" id="KW-1185">Reference proteome</keyword>
<evidence type="ECO:0000313" key="3">
    <source>
        <dbReference type="Proteomes" id="UP000271700"/>
    </source>
</evidence>
<sequence length="51" mass="5878">MIQDRQRKPRKNGNKTNTPRRTAGRFFRVKRLVVALPICHPVIEPINLLGA</sequence>
<feature type="region of interest" description="Disordered" evidence="1">
    <location>
        <begin position="1"/>
        <end position="23"/>
    </location>
</feature>
<comment type="caution">
    <text evidence="2">The sequence shown here is derived from an EMBL/GenBank/DDBJ whole genome shotgun (WGS) entry which is preliminary data.</text>
</comment>
<dbReference type="Proteomes" id="UP000271700">
    <property type="component" value="Unassembled WGS sequence"/>
</dbReference>
<reference evidence="2 3" key="1">
    <citation type="submission" date="2018-10" db="EMBL/GenBank/DDBJ databases">
        <title>Genomic Encyclopedia of Archaeal and Bacterial Type Strains, Phase II (KMG-II): from individual species to whole genera.</title>
        <authorList>
            <person name="Goeker M."/>
        </authorList>
    </citation>
    <scope>NUCLEOTIDE SEQUENCE [LARGE SCALE GENOMIC DNA]</scope>
    <source>
        <strain evidence="2 3">DSM 29317</strain>
    </source>
</reference>